<reference evidence="1 2" key="1">
    <citation type="submission" date="2020-08" db="EMBL/GenBank/DDBJ databases">
        <title>Genomic Encyclopedia of Type Strains, Phase IV (KMG-V): Genome sequencing to study the core and pangenomes of soil and plant-associated prokaryotes.</title>
        <authorList>
            <person name="Whitman W."/>
        </authorList>
    </citation>
    <scope>NUCLEOTIDE SEQUENCE [LARGE SCALE GENOMIC DNA]</scope>
    <source>
        <strain evidence="1 2">ANJLi2</strain>
    </source>
</reference>
<organism evidence="1 2">
    <name type="scientific">Mucilaginibacter lappiensis</name>
    <dbReference type="NCBI Taxonomy" id="354630"/>
    <lineage>
        <taxon>Bacteria</taxon>
        <taxon>Pseudomonadati</taxon>
        <taxon>Bacteroidota</taxon>
        <taxon>Sphingobacteriia</taxon>
        <taxon>Sphingobacteriales</taxon>
        <taxon>Sphingobacteriaceae</taxon>
        <taxon>Mucilaginibacter</taxon>
    </lineage>
</organism>
<name>A0ABR6PEU2_9SPHI</name>
<dbReference type="EMBL" id="JACHCB010000002">
    <property type="protein sequence ID" value="MBB6108216.1"/>
    <property type="molecule type" value="Genomic_DNA"/>
</dbReference>
<proteinExistence type="predicted"/>
<evidence type="ECO:0000313" key="1">
    <source>
        <dbReference type="EMBL" id="MBB6108216.1"/>
    </source>
</evidence>
<protein>
    <submittedName>
        <fullName evidence="1">Uncharacterized protein</fullName>
    </submittedName>
</protein>
<sequence length="73" mass="8495">MLTIKSVNHVNPLFVNGVNPTQYYTSLKYLNRSKKKRPIMIYDTASFFLKSFEKIGYQLARSPFVFDAICRAL</sequence>
<gene>
    <name evidence="1" type="ORF">HDF23_000951</name>
</gene>
<comment type="caution">
    <text evidence="1">The sequence shown here is derived from an EMBL/GenBank/DDBJ whole genome shotgun (WGS) entry which is preliminary data.</text>
</comment>
<keyword evidence="2" id="KW-1185">Reference proteome</keyword>
<accession>A0ABR6PEU2</accession>
<evidence type="ECO:0000313" key="2">
    <source>
        <dbReference type="Proteomes" id="UP000541583"/>
    </source>
</evidence>
<dbReference type="Proteomes" id="UP000541583">
    <property type="component" value="Unassembled WGS sequence"/>
</dbReference>